<dbReference type="Proteomes" id="UP000078070">
    <property type="component" value="Chromosome"/>
</dbReference>
<feature type="domain" description="Glycosyl hydrolase family 32 C-terminal" evidence="6">
    <location>
        <begin position="412"/>
        <end position="485"/>
    </location>
</feature>
<dbReference type="Pfam" id="PF00251">
    <property type="entry name" value="Glyco_hydro_32N"/>
    <property type="match status" value="1"/>
</dbReference>
<evidence type="ECO:0000259" key="5">
    <source>
        <dbReference type="Pfam" id="PF00251"/>
    </source>
</evidence>
<keyword evidence="3 4" id="KW-0326">Glycosidase</keyword>
<dbReference type="PANTHER" id="PTHR42800:SF1">
    <property type="entry name" value="EXOINULINASE INUD (AFU_ORTHOLOGUE AFUA_5G00480)"/>
    <property type="match status" value="1"/>
</dbReference>
<dbReference type="SUPFAM" id="SSF49899">
    <property type="entry name" value="Concanavalin A-like lectins/glucanases"/>
    <property type="match status" value="1"/>
</dbReference>
<evidence type="ECO:0000256" key="4">
    <source>
        <dbReference type="RuleBase" id="RU362110"/>
    </source>
</evidence>
<dbReference type="Gene3D" id="2.115.10.20">
    <property type="entry name" value="Glycosyl hydrolase domain, family 43"/>
    <property type="match status" value="1"/>
</dbReference>
<dbReference type="SMART" id="SM00640">
    <property type="entry name" value="Glyco_32"/>
    <property type="match status" value="1"/>
</dbReference>
<dbReference type="Gene3D" id="2.60.120.560">
    <property type="entry name" value="Exo-inulinase, domain 1"/>
    <property type="match status" value="1"/>
</dbReference>
<dbReference type="InterPro" id="IPR013148">
    <property type="entry name" value="Glyco_hydro_32_N"/>
</dbReference>
<dbReference type="PROSITE" id="PS00609">
    <property type="entry name" value="GLYCOSYL_HYDROL_F32"/>
    <property type="match status" value="1"/>
</dbReference>
<dbReference type="EMBL" id="CP015839">
    <property type="protein sequence ID" value="ANG62964.1"/>
    <property type="molecule type" value="Genomic_DNA"/>
</dbReference>
<evidence type="ECO:0000256" key="2">
    <source>
        <dbReference type="ARBA" id="ARBA00022801"/>
    </source>
</evidence>
<dbReference type="CDD" id="cd18622">
    <property type="entry name" value="GH32_Inu-like"/>
    <property type="match status" value="1"/>
</dbReference>
<dbReference type="InterPro" id="IPR023296">
    <property type="entry name" value="Glyco_hydro_beta-prop_sf"/>
</dbReference>
<accession>A0A1A9EXU4</accession>
<reference evidence="8" key="1">
    <citation type="submission" date="2016-05" db="EMBL/GenBank/DDBJ databases">
        <authorList>
            <person name="Baek K."/>
            <person name="Yang S.-J."/>
        </authorList>
    </citation>
    <scope>NUCLEOTIDE SEQUENCE [LARGE SCALE GENOMIC DNA]</scope>
    <source>
        <strain evidence="8">ST58-10</strain>
    </source>
</reference>
<dbReference type="SUPFAM" id="SSF75005">
    <property type="entry name" value="Arabinanase/levansucrase/invertase"/>
    <property type="match status" value="1"/>
</dbReference>
<keyword evidence="2 4" id="KW-0378">Hydrolase</keyword>
<proteinExistence type="inferred from homology"/>
<name>A0A1A9EXU4_9GAMM</name>
<comment type="similarity">
    <text evidence="1 4">Belongs to the glycosyl hydrolase 32 family.</text>
</comment>
<evidence type="ECO:0000313" key="7">
    <source>
        <dbReference type="EMBL" id="ANG62964.1"/>
    </source>
</evidence>
<dbReference type="STRING" id="1821621.A8C75_11035"/>
<dbReference type="KEGG" id="mars:A8C75_11035"/>
<gene>
    <name evidence="7" type="ORF">A8C75_11035</name>
</gene>
<reference evidence="7 8" key="2">
    <citation type="journal article" date="2018" name="Int. J. Syst. Evol. Microbiol.">
        <title>Marinobacterium aestuarii sp. nov., a benzene-degrading marine bacterium isolated from estuary sediment.</title>
        <authorList>
            <person name="Bae S.S."/>
            <person name="Jung J."/>
            <person name="Chung D."/>
            <person name="Baek K."/>
        </authorList>
    </citation>
    <scope>NUCLEOTIDE SEQUENCE [LARGE SCALE GENOMIC DNA]</scope>
    <source>
        <strain evidence="7 8">ST58-10</strain>
    </source>
</reference>
<dbReference type="InterPro" id="IPR013320">
    <property type="entry name" value="ConA-like_dom_sf"/>
</dbReference>
<dbReference type="RefSeq" id="WP_067382010.1">
    <property type="nucleotide sequence ID" value="NZ_CP015839.1"/>
</dbReference>
<sequence length="502" mass="55283">MSFENTLVQGAPSRPEFHFTPPNGWMNDPNGLVFFEGEYHLFYQYYPAAMVWGPMHWGHAVSTDLVHWTHLDAALLPDDDGMCFSGSAIVDSSDCCGLFGGKPGLIAFYTAHRVLSDAPNDYVQEQCIAYSSDKGRSWQKYAGNPVIAPPGFRDFRDPKVVWHEQSQHWIMALACGQSIRFYRSTNLLDWTLASEFGAGQGRHTTGPWECPDLFELPVEGGEGSRWVLVVGVGASEDNWGSFTQYFVGDFDGVHFHNENAAPEVLLMDESRDFYAVQSWSDVADGRRLAIAWMNNWLYANQIPENGWRGNMSVVRELALVATDAGIRLRQDFAREFGGQAAQAQKSLPASVSLSAGQDYRDEGAQGPGYGRTSLTLSPCAAVALYLQQYAWPDLELSLEAGALSLSHRREGQSGDERFERYFAHDFSVAAGNAPRIELEWFSDHGSLEVLVNGGLISLTSLCFSPGGGQAPVIAVTEGQAVIESLTWSLFDGAEQDDNQSVA</sequence>
<feature type="domain" description="Glycosyl hydrolase family 32 N-terminal" evidence="5">
    <location>
        <begin position="18"/>
        <end position="321"/>
    </location>
</feature>
<organism evidence="7 8">
    <name type="scientific">Marinobacterium aestuarii</name>
    <dbReference type="NCBI Taxonomy" id="1821621"/>
    <lineage>
        <taxon>Bacteria</taxon>
        <taxon>Pseudomonadati</taxon>
        <taxon>Pseudomonadota</taxon>
        <taxon>Gammaproteobacteria</taxon>
        <taxon>Oceanospirillales</taxon>
        <taxon>Oceanospirillaceae</taxon>
        <taxon>Marinobacterium</taxon>
    </lineage>
</organism>
<dbReference type="Pfam" id="PF08244">
    <property type="entry name" value="Glyco_hydro_32C"/>
    <property type="match status" value="1"/>
</dbReference>
<dbReference type="InterPro" id="IPR013189">
    <property type="entry name" value="Glyco_hydro_32_C"/>
</dbReference>
<evidence type="ECO:0000256" key="3">
    <source>
        <dbReference type="ARBA" id="ARBA00023295"/>
    </source>
</evidence>
<dbReference type="OrthoDB" id="9801455at2"/>
<dbReference type="InterPro" id="IPR018053">
    <property type="entry name" value="Glyco_hydro_32_AS"/>
</dbReference>
<protein>
    <submittedName>
        <fullName evidence="7">Glycosyl hydrolase family 32</fullName>
    </submittedName>
</protein>
<evidence type="ECO:0000259" key="6">
    <source>
        <dbReference type="Pfam" id="PF08244"/>
    </source>
</evidence>
<keyword evidence="8" id="KW-1185">Reference proteome</keyword>
<dbReference type="AlphaFoldDB" id="A0A1A9EXU4"/>
<dbReference type="PANTHER" id="PTHR42800">
    <property type="entry name" value="EXOINULINASE INUD (AFU_ORTHOLOGUE AFUA_5G00480)"/>
    <property type="match status" value="1"/>
</dbReference>
<dbReference type="InterPro" id="IPR001362">
    <property type="entry name" value="Glyco_hydro_32"/>
</dbReference>
<dbReference type="GO" id="GO:0005737">
    <property type="term" value="C:cytoplasm"/>
    <property type="evidence" value="ECO:0007669"/>
    <property type="project" value="TreeGrafter"/>
</dbReference>
<dbReference type="GO" id="GO:0005987">
    <property type="term" value="P:sucrose catabolic process"/>
    <property type="evidence" value="ECO:0007669"/>
    <property type="project" value="TreeGrafter"/>
</dbReference>
<evidence type="ECO:0000256" key="1">
    <source>
        <dbReference type="ARBA" id="ARBA00009902"/>
    </source>
</evidence>
<dbReference type="GO" id="GO:0004575">
    <property type="term" value="F:sucrose alpha-glucosidase activity"/>
    <property type="evidence" value="ECO:0007669"/>
    <property type="project" value="TreeGrafter"/>
</dbReference>
<evidence type="ECO:0000313" key="8">
    <source>
        <dbReference type="Proteomes" id="UP000078070"/>
    </source>
</evidence>